<reference evidence="2" key="1">
    <citation type="submission" date="2022-11" db="EMBL/GenBank/DDBJ databases">
        <title>Genome Sequence of Cubamyces cubensis.</title>
        <authorList>
            <person name="Buettner E."/>
        </authorList>
    </citation>
    <scope>NUCLEOTIDE SEQUENCE</scope>
    <source>
        <strain evidence="2">MPL-01</strain>
    </source>
</reference>
<evidence type="ECO:0000313" key="3">
    <source>
        <dbReference type="Proteomes" id="UP001215151"/>
    </source>
</evidence>
<accession>A0AAD7TQH7</accession>
<sequence>MGPKSASGLPSRPRVTSNTRRAAIGWSKRSAGKSTHDRKENPSTRSITPTGVQSSLIASSSPAGLHLMVHRRLSGRAVLVRMASPARVGVLSLSRPLTVLSEEMSQTLSGYDHVWVSDWLPQRTIQAHPPIDRCIIHAGHTIVQECILARGVLMILWP</sequence>
<name>A0AAD7TQH7_9APHY</name>
<feature type="region of interest" description="Disordered" evidence="1">
    <location>
        <begin position="1"/>
        <end position="53"/>
    </location>
</feature>
<evidence type="ECO:0000313" key="2">
    <source>
        <dbReference type="EMBL" id="KAJ8474088.1"/>
    </source>
</evidence>
<keyword evidence="3" id="KW-1185">Reference proteome</keyword>
<gene>
    <name evidence="2" type="ORF">ONZ51_g7434</name>
</gene>
<organism evidence="2 3">
    <name type="scientific">Trametes cubensis</name>
    <dbReference type="NCBI Taxonomy" id="1111947"/>
    <lineage>
        <taxon>Eukaryota</taxon>
        <taxon>Fungi</taxon>
        <taxon>Dikarya</taxon>
        <taxon>Basidiomycota</taxon>
        <taxon>Agaricomycotina</taxon>
        <taxon>Agaricomycetes</taxon>
        <taxon>Polyporales</taxon>
        <taxon>Polyporaceae</taxon>
        <taxon>Trametes</taxon>
    </lineage>
</organism>
<evidence type="ECO:0000256" key="1">
    <source>
        <dbReference type="SAM" id="MobiDB-lite"/>
    </source>
</evidence>
<dbReference type="SUPFAM" id="SSF53756">
    <property type="entry name" value="UDP-Glycosyltransferase/glycogen phosphorylase"/>
    <property type="match status" value="1"/>
</dbReference>
<dbReference type="Proteomes" id="UP001215151">
    <property type="component" value="Unassembled WGS sequence"/>
</dbReference>
<dbReference type="EMBL" id="JAPEVG010000199">
    <property type="protein sequence ID" value="KAJ8474088.1"/>
    <property type="molecule type" value="Genomic_DNA"/>
</dbReference>
<dbReference type="Gene3D" id="3.40.50.2000">
    <property type="entry name" value="Glycogen Phosphorylase B"/>
    <property type="match status" value="1"/>
</dbReference>
<feature type="compositionally biased region" description="Polar residues" evidence="1">
    <location>
        <begin position="43"/>
        <end position="53"/>
    </location>
</feature>
<comment type="caution">
    <text evidence="2">The sequence shown here is derived from an EMBL/GenBank/DDBJ whole genome shotgun (WGS) entry which is preliminary data.</text>
</comment>
<proteinExistence type="predicted"/>
<dbReference type="AlphaFoldDB" id="A0AAD7TQH7"/>
<protein>
    <submittedName>
        <fullName evidence="2">Uncharacterized protein</fullName>
    </submittedName>
</protein>